<protein>
    <recommendedName>
        <fullName evidence="7">OmpA-like domain-containing protein</fullName>
    </recommendedName>
</protein>
<evidence type="ECO:0000256" key="3">
    <source>
        <dbReference type="ARBA" id="ARBA00022729"/>
    </source>
</evidence>
<dbReference type="GO" id="GO:0016020">
    <property type="term" value="C:membrane"/>
    <property type="evidence" value="ECO:0007669"/>
    <property type="project" value="UniProtKB-UniRule"/>
</dbReference>
<dbReference type="InterPro" id="IPR006665">
    <property type="entry name" value="OmpA-like"/>
</dbReference>
<dbReference type="SUPFAM" id="SSF53850">
    <property type="entry name" value="Periplasmic binding protein-like II"/>
    <property type="match status" value="1"/>
</dbReference>
<dbReference type="GO" id="GO:0042597">
    <property type="term" value="C:periplasmic space"/>
    <property type="evidence" value="ECO:0007669"/>
    <property type="project" value="UniProtKB-SubCell"/>
</dbReference>
<dbReference type="CDD" id="cd07185">
    <property type="entry name" value="OmpA_C-like"/>
    <property type="match status" value="1"/>
</dbReference>
<keyword evidence="3" id="KW-0732">Signal</keyword>
<evidence type="ECO:0000259" key="7">
    <source>
        <dbReference type="PROSITE" id="PS51123"/>
    </source>
</evidence>
<evidence type="ECO:0000313" key="9">
    <source>
        <dbReference type="Proteomes" id="UP000029391"/>
    </source>
</evidence>
<evidence type="ECO:0000256" key="2">
    <source>
        <dbReference type="ARBA" id="ARBA00010742"/>
    </source>
</evidence>
<dbReference type="Gene3D" id="3.30.1330.60">
    <property type="entry name" value="OmpA-like domain"/>
    <property type="match status" value="1"/>
</dbReference>
<comment type="subcellular location">
    <subcellularLocation>
        <location evidence="1">Periplasm</location>
    </subcellularLocation>
</comment>
<proteinExistence type="inferred from homology"/>
<sequence length="561" mass="60363">MQTGRRSNRGNALGKVFTILLVLGLLGLGAWMILRGDGGGDSAPDTREARGVDGPTVPSGDAPAPIEPLTRQPTLDQAAAYTIKDGVVDVDISEYAGYAGLIVANGGLAPNPESIFAKEYGFQVRLTLSEEEGWSKLNNGRVAASVTTADVLAVLGRQFEVVVPAQIAFSRGADQVVVDSGITSINGLKGKVLAASQFNESEFFIRYLAGEAGVPVQVLRDLDARPRPDALGLVFYEDAFAACDAYEHEVGGGRLNGCVGWTPRTEEVVEASDGAAKVLVSNRNLLVIADLLLVNKAFAQANPRIVEGLVHGLIEGNAQLRDNPAAHLAVVGKAFGWSEQDTRDELAQVHFSNLPENLAFFGGQIDAAGSFAGIFQSSVLAYGDLIRNPSDPARFVDMAALQKLQAGGRYAAQTIAIAPIRSENRAALEGDALLSKDIRFFFEPNSSVLDRNATQNDEYLDTIRNFLQVSPGSVVMLRGHVDNARVAEFEREGGQALVRSMALHAMELSRKRAQAVRDALLKRHPNIDPQRIELVGRGWEEPAGPDSELNRRVEVQWFTLE</sequence>
<comment type="caution">
    <text evidence="8">The sequence shown here is derived from an EMBL/GenBank/DDBJ whole genome shotgun (WGS) entry which is preliminary data.</text>
</comment>
<dbReference type="SUPFAM" id="SSF103088">
    <property type="entry name" value="OmpA-like"/>
    <property type="match status" value="1"/>
</dbReference>
<organism evidence="8 9">
    <name type="scientific">Arenimonas composti TR7-09 = DSM 18010</name>
    <dbReference type="NCBI Taxonomy" id="1121013"/>
    <lineage>
        <taxon>Bacteria</taxon>
        <taxon>Pseudomonadati</taxon>
        <taxon>Pseudomonadota</taxon>
        <taxon>Gammaproteobacteria</taxon>
        <taxon>Lysobacterales</taxon>
        <taxon>Lysobacteraceae</taxon>
        <taxon>Arenimonas</taxon>
    </lineage>
</organism>
<evidence type="ECO:0000256" key="1">
    <source>
        <dbReference type="ARBA" id="ARBA00004418"/>
    </source>
</evidence>
<dbReference type="AlphaFoldDB" id="A0A091C2I0"/>
<feature type="transmembrane region" description="Helical" evidence="6">
    <location>
        <begin position="12"/>
        <end position="34"/>
    </location>
</feature>
<feature type="domain" description="OmpA-like" evidence="7">
    <location>
        <begin position="429"/>
        <end position="561"/>
    </location>
</feature>
<dbReference type="eggNOG" id="COG0715">
    <property type="taxonomic scope" value="Bacteria"/>
</dbReference>
<dbReference type="PROSITE" id="PS51123">
    <property type="entry name" value="OMPA_2"/>
    <property type="match status" value="1"/>
</dbReference>
<evidence type="ECO:0000256" key="6">
    <source>
        <dbReference type="SAM" id="Phobius"/>
    </source>
</evidence>
<evidence type="ECO:0000256" key="5">
    <source>
        <dbReference type="SAM" id="MobiDB-lite"/>
    </source>
</evidence>
<dbReference type="PANTHER" id="PTHR30024">
    <property type="entry name" value="ALIPHATIC SULFONATES-BINDING PROTEIN-RELATED"/>
    <property type="match status" value="1"/>
</dbReference>
<dbReference type="EMBL" id="AWXU01000014">
    <property type="protein sequence ID" value="KFN50835.1"/>
    <property type="molecule type" value="Genomic_DNA"/>
</dbReference>
<accession>A0A091C2I0</accession>
<dbReference type="Pfam" id="PF00691">
    <property type="entry name" value="OmpA"/>
    <property type="match status" value="1"/>
</dbReference>
<dbReference type="Gene3D" id="3.40.190.10">
    <property type="entry name" value="Periplasmic binding protein-like II"/>
    <property type="match status" value="1"/>
</dbReference>
<gene>
    <name evidence="8" type="ORF">P873_00375</name>
</gene>
<dbReference type="RefSeq" id="WP_026815796.1">
    <property type="nucleotide sequence ID" value="NZ_AUFF01000001.1"/>
</dbReference>
<dbReference type="Proteomes" id="UP000029391">
    <property type="component" value="Unassembled WGS sequence"/>
</dbReference>
<comment type="similarity">
    <text evidence="2">Belongs to the bacterial solute-binding protein SsuA/TauA family.</text>
</comment>
<dbReference type="OrthoDB" id="9792021at2"/>
<reference evidence="8 9" key="1">
    <citation type="submission" date="2013-09" db="EMBL/GenBank/DDBJ databases">
        <title>Genome sequencing of Arenimonas composti.</title>
        <authorList>
            <person name="Chen F."/>
            <person name="Wang G."/>
        </authorList>
    </citation>
    <scope>NUCLEOTIDE SEQUENCE [LARGE SCALE GENOMIC DNA]</scope>
    <source>
        <strain evidence="8 9">TR7-09</strain>
    </source>
</reference>
<keyword evidence="6" id="KW-0812">Transmembrane</keyword>
<name>A0A091C2I0_9GAMM</name>
<evidence type="ECO:0000256" key="4">
    <source>
        <dbReference type="PROSITE-ProRule" id="PRU00473"/>
    </source>
</evidence>
<evidence type="ECO:0000313" key="8">
    <source>
        <dbReference type="EMBL" id="KFN50835.1"/>
    </source>
</evidence>
<feature type="region of interest" description="Disordered" evidence="5">
    <location>
        <begin position="40"/>
        <end position="71"/>
    </location>
</feature>
<keyword evidence="6" id="KW-1133">Transmembrane helix</keyword>
<dbReference type="STRING" id="1121013.GCA_000426365_00237"/>
<dbReference type="PANTHER" id="PTHR30024:SF47">
    <property type="entry name" value="TAURINE-BINDING PERIPLASMIC PROTEIN"/>
    <property type="match status" value="1"/>
</dbReference>
<keyword evidence="9" id="KW-1185">Reference proteome</keyword>
<dbReference type="InterPro" id="IPR036737">
    <property type="entry name" value="OmpA-like_sf"/>
</dbReference>
<keyword evidence="4 6" id="KW-0472">Membrane</keyword>